<sequence length="183" mass="20102">MAEKAASDPGGRIFRPRLQEWLTAGCGSHSGLWGAFLLDGGASRDTDSTVKDRAVRSDRTRVAQEKKPLGEVFHQLTRKIVRTGSTTLRVQAGDRKAPGSLEETAWAGTDQLCRDQTLSIDVPQTSYQQRGKGTFAIKPKRGSAVVFYSRKLDGDLDTQMWHAGCTVVQGTKWIAQKFKGFTS</sequence>
<comment type="caution">
    <text evidence="1">The sequence shown here is derived from an EMBL/GenBank/DDBJ whole genome shotgun (WGS) entry which is preliminary data.</text>
</comment>
<organism evidence="1 2">
    <name type="scientific">Cymbomonas tetramitiformis</name>
    <dbReference type="NCBI Taxonomy" id="36881"/>
    <lineage>
        <taxon>Eukaryota</taxon>
        <taxon>Viridiplantae</taxon>
        <taxon>Chlorophyta</taxon>
        <taxon>Pyramimonadophyceae</taxon>
        <taxon>Pyramimonadales</taxon>
        <taxon>Pyramimonadaceae</taxon>
        <taxon>Cymbomonas</taxon>
    </lineage>
</organism>
<evidence type="ECO:0008006" key="3">
    <source>
        <dbReference type="Google" id="ProtNLM"/>
    </source>
</evidence>
<name>A0AAE0L0X1_9CHLO</name>
<reference evidence="1 2" key="1">
    <citation type="journal article" date="2015" name="Genome Biol. Evol.">
        <title>Comparative Genomics of a Bacterivorous Green Alga Reveals Evolutionary Causalities and Consequences of Phago-Mixotrophic Mode of Nutrition.</title>
        <authorList>
            <person name="Burns J.A."/>
            <person name="Paasch A."/>
            <person name="Narechania A."/>
            <person name="Kim E."/>
        </authorList>
    </citation>
    <scope>NUCLEOTIDE SEQUENCE [LARGE SCALE GENOMIC DNA]</scope>
    <source>
        <strain evidence="1 2">PLY_AMNH</strain>
    </source>
</reference>
<proteinExistence type="predicted"/>
<protein>
    <recommendedName>
        <fullName evidence="3">Prolyl 4-hydroxylase alpha subunit domain-containing protein</fullName>
    </recommendedName>
</protein>
<accession>A0AAE0L0X1</accession>
<evidence type="ECO:0000313" key="2">
    <source>
        <dbReference type="Proteomes" id="UP001190700"/>
    </source>
</evidence>
<gene>
    <name evidence="1" type="ORF">CYMTET_23639</name>
</gene>
<dbReference type="Proteomes" id="UP001190700">
    <property type="component" value="Unassembled WGS sequence"/>
</dbReference>
<dbReference type="AlphaFoldDB" id="A0AAE0L0X1"/>
<dbReference type="Gene3D" id="2.60.120.620">
    <property type="entry name" value="q2cbj1_9rhob like domain"/>
    <property type="match status" value="1"/>
</dbReference>
<dbReference type="EMBL" id="LGRX02012175">
    <property type="protein sequence ID" value="KAK3267827.1"/>
    <property type="molecule type" value="Genomic_DNA"/>
</dbReference>
<evidence type="ECO:0000313" key="1">
    <source>
        <dbReference type="EMBL" id="KAK3267827.1"/>
    </source>
</evidence>
<keyword evidence="2" id="KW-1185">Reference proteome</keyword>